<gene>
    <name evidence="11" type="primary">gspK</name>
    <name evidence="11" type="ORF">TRIP_B200122</name>
</gene>
<dbReference type="PANTHER" id="PTHR38831">
    <property type="entry name" value="TYPE II SECRETION SYSTEM PROTEIN K"/>
    <property type="match status" value="1"/>
</dbReference>
<evidence type="ECO:0000256" key="3">
    <source>
        <dbReference type="ARBA" id="ARBA00022448"/>
    </source>
</evidence>
<dbReference type="AlphaFoldDB" id="A0A653A2V2"/>
<evidence type="ECO:0000256" key="2">
    <source>
        <dbReference type="ARBA" id="ARBA00007246"/>
    </source>
</evidence>
<dbReference type="Pfam" id="PF21687">
    <property type="entry name" value="T2SSK_1st"/>
    <property type="match status" value="1"/>
</dbReference>
<evidence type="ECO:0000256" key="4">
    <source>
        <dbReference type="ARBA" id="ARBA00022475"/>
    </source>
</evidence>
<evidence type="ECO:0000256" key="5">
    <source>
        <dbReference type="ARBA" id="ARBA00022519"/>
    </source>
</evidence>
<comment type="similarity">
    <text evidence="2">Belongs to the GSP K family.</text>
</comment>
<dbReference type="SUPFAM" id="SSF158544">
    <property type="entry name" value="GspK insert domain-like"/>
    <property type="match status" value="1"/>
</dbReference>
<evidence type="ECO:0000256" key="9">
    <source>
        <dbReference type="ARBA" id="ARBA00023136"/>
    </source>
</evidence>
<dbReference type="InterPro" id="IPR005628">
    <property type="entry name" value="GspK"/>
</dbReference>
<keyword evidence="4" id="KW-1003">Cell membrane</keyword>
<evidence type="ECO:0000256" key="8">
    <source>
        <dbReference type="ARBA" id="ARBA00022989"/>
    </source>
</evidence>
<organism evidence="11">
    <name type="scientific">Uncultured Desulfatiglans sp</name>
    <dbReference type="NCBI Taxonomy" id="1748965"/>
    <lineage>
        <taxon>Bacteria</taxon>
        <taxon>Pseudomonadati</taxon>
        <taxon>Thermodesulfobacteriota</taxon>
        <taxon>Desulfobacteria</taxon>
        <taxon>Desulfatiglandales</taxon>
        <taxon>Desulfatiglandaceae</taxon>
        <taxon>Desulfatiglans</taxon>
        <taxon>environmental samples</taxon>
    </lineage>
</organism>
<keyword evidence="9" id="KW-0472">Membrane</keyword>
<dbReference type="InterPro" id="IPR049031">
    <property type="entry name" value="T2SSK_SAM-like_1st"/>
</dbReference>
<evidence type="ECO:0000256" key="7">
    <source>
        <dbReference type="ARBA" id="ARBA00022927"/>
    </source>
</evidence>
<comment type="subcellular location">
    <subcellularLocation>
        <location evidence="1">Cell inner membrane</location>
    </subcellularLocation>
</comment>
<dbReference type="EMBL" id="UPXX01000013">
    <property type="protein sequence ID" value="VBB41982.1"/>
    <property type="molecule type" value="Genomic_DNA"/>
</dbReference>
<keyword evidence="3" id="KW-0813">Transport</keyword>
<dbReference type="PANTHER" id="PTHR38831:SF2">
    <property type="entry name" value="TYPE II SECRETION SYSTEM PROTEIN K"/>
    <property type="match status" value="1"/>
</dbReference>
<dbReference type="Gene3D" id="1.10.150.320">
    <property type="entry name" value="Photosystem II 12 kDa extrinsic protein"/>
    <property type="match status" value="1"/>
</dbReference>
<dbReference type="InterPro" id="IPR038072">
    <property type="entry name" value="GspK_central_sf"/>
</dbReference>
<dbReference type="GO" id="GO:0009306">
    <property type="term" value="P:protein secretion"/>
    <property type="evidence" value="ECO:0007669"/>
    <property type="project" value="InterPro"/>
</dbReference>
<protein>
    <submittedName>
        <fullName evidence="11">Type II secretion system protein K</fullName>
    </submittedName>
</protein>
<keyword evidence="8" id="KW-1133">Transmembrane helix</keyword>
<dbReference type="GO" id="GO:0005886">
    <property type="term" value="C:plasma membrane"/>
    <property type="evidence" value="ECO:0007669"/>
    <property type="project" value="UniProtKB-SubCell"/>
</dbReference>
<evidence type="ECO:0000256" key="6">
    <source>
        <dbReference type="ARBA" id="ARBA00022692"/>
    </source>
</evidence>
<evidence type="ECO:0000256" key="1">
    <source>
        <dbReference type="ARBA" id="ARBA00004533"/>
    </source>
</evidence>
<reference evidence="11" key="1">
    <citation type="submission" date="2018-07" db="EMBL/GenBank/DDBJ databases">
        <authorList>
            <consortium name="Genoscope - CEA"/>
            <person name="William W."/>
        </authorList>
    </citation>
    <scope>NUCLEOTIDE SEQUENCE</scope>
    <source>
        <strain evidence="11">IK1</strain>
    </source>
</reference>
<name>A0A653A2V2_UNCDX</name>
<sequence>MTRRRRAQMLQEEGFALFLVLWVLMFLSVIVGEFCYAMRTELNIARNFKEETQAYYAARAGLCQGLKMVIENELRPQEIMRIEEEVQTGEEWDGEGRDQLRINVKLPPAPFGRAGYELMIGNESGKVNLNQAGPELLMMMLNGFELEDADREVIVDSIQDWRDEDDLHRVNGAETDYYKGLRPPYEAKNGPFDSVEELLLVKGVTPELFYHGLKDLVTVYPSPDAPGFSMRRRGAGGDPHRININAASPQMLLALPGMTEDLVQALLEYRESQDFLAESDIVGVVGPDVFRMIQPFVTLRLNPYYTLTATGLLPDSRVRQTVEMLVEVDSRYPKQYRVVRWIDGV</sequence>
<accession>A0A653A2V2</accession>
<evidence type="ECO:0000259" key="10">
    <source>
        <dbReference type="Pfam" id="PF21687"/>
    </source>
</evidence>
<dbReference type="Gene3D" id="1.10.40.60">
    <property type="entry name" value="EpsJ-like"/>
    <property type="match status" value="1"/>
</dbReference>
<dbReference type="SUPFAM" id="SSF47781">
    <property type="entry name" value="RuvA domain 2-like"/>
    <property type="match status" value="1"/>
</dbReference>
<keyword evidence="6" id="KW-0812">Transmembrane</keyword>
<proteinExistence type="inferred from homology"/>
<keyword evidence="5" id="KW-0997">Cell inner membrane</keyword>
<feature type="domain" description="T2SS protein K first SAM-like" evidence="10">
    <location>
        <begin position="134"/>
        <end position="221"/>
    </location>
</feature>
<dbReference type="InterPro" id="IPR010994">
    <property type="entry name" value="RuvA_2-like"/>
</dbReference>
<evidence type="ECO:0000313" key="11">
    <source>
        <dbReference type="EMBL" id="VBB41982.1"/>
    </source>
</evidence>
<keyword evidence="7" id="KW-0653">Protein transport</keyword>